<keyword evidence="2" id="KW-1185">Reference proteome</keyword>
<sequence>MDEWQKDFSDAIKSVSEEVERFFIGMTEVVDTFIELTEEISEQVQSTLLSEVDQYLQDLAEPFLEVYWDFEDVLGDDLNSHFPYPVEPTAQTNPACIGCRNYHGQVYNGNLLVCGIHPHGWEDESCPDWEQE</sequence>
<gene>
    <name evidence="1" type="ORF">IQ247_12065</name>
</gene>
<name>A0A8J7F1Z7_9CYAN</name>
<dbReference type="AlphaFoldDB" id="A0A8J7F1Z7"/>
<dbReference type="RefSeq" id="WP_193920272.1">
    <property type="nucleotide sequence ID" value="NZ_JADEWL010000032.1"/>
</dbReference>
<accession>A0A8J7F1Z7</accession>
<organism evidence="1 2">
    <name type="scientific">Plectonema cf. radiosum LEGE 06105</name>
    <dbReference type="NCBI Taxonomy" id="945769"/>
    <lineage>
        <taxon>Bacteria</taxon>
        <taxon>Bacillati</taxon>
        <taxon>Cyanobacteriota</taxon>
        <taxon>Cyanophyceae</taxon>
        <taxon>Oscillatoriophycideae</taxon>
        <taxon>Oscillatoriales</taxon>
        <taxon>Microcoleaceae</taxon>
        <taxon>Plectonema</taxon>
    </lineage>
</organism>
<evidence type="ECO:0000313" key="1">
    <source>
        <dbReference type="EMBL" id="MBE9213392.1"/>
    </source>
</evidence>
<dbReference type="EMBL" id="JADEWL010000032">
    <property type="protein sequence ID" value="MBE9213392.1"/>
    <property type="molecule type" value="Genomic_DNA"/>
</dbReference>
<protein>
    <submittedName>
        <fullName evidence="1">Uncharacterized protein</fullName>
    </submittedName>
</protein>
<comment type="caution">
    <text evidence="1">The sequence shown here is derived from an EMBL/GenBank/DDBJ whole genome shotgun (WGS) entry which is preliminary data.</text>
</comment>
<reference evidence="1" key="1">
    <citation type="submission" date="2020-10" db="EMBL/GenBank/DDBJ databases">
        <authorList>
            <person name="Castelo-Branco R."/>
            <person name="Eusebio N."/>
            <person name="Adriana R."/>
            <person name="Vieira A."/>
            <person name="Brugerolle De Fraissinette N."/>
            <person name="Rezende De Castro R."/>
            <person name="Schneider M.P."/>
            <person name="Vasconcelos V."/>
            <person name="Leao P.N."/>
        </authorList>
    </citation>
    <scope>NUCLEOTIDE SEQUENCE</scope>
    <source>
        <strain evidence="1">LEGE 06105</strain>
    </source>
</reference>
<evidence type="ECO:0000313" key="2">
    <source>
        <dbReference type="Proteomes" id="UP000620559"/>
    </source>
</evidence>
<dbReference type="Proteomes" id="UP000620559">
    <property type="component" value="Unassembled WGS sequence"/>
</dbReference>
<proteinExistence type="predicted"/>